<dbReference type="InterPro" id="IPR008927">
    <property type="entry name" value="6-PGluconate_DH-like_C_sf"/>
</dbReference>
<feature type="domain" description="Ketopantoate reductase N-terminal" evidence="4">
    <location>
        <begin position="10"/>
        <end position="146"/>
    </location>
</feature>
<reference evidence="6 7" key="1">
    <citation type="submission" date="2015-06" db="EMBL/GenBank/DDBJ databases">
        <title>Genome sequence of Mycobacterium conceptionense strain MLE.</title>
        <authorList>
            <person name="Greninger A.L."/>
            <person name="Cunningham G."/>
            <person name="Chiu C.Y."/>
            <person name="Miller S."/>
        </authorList>
    </citation>
    <scope>NUCLEOTIDE SEQUENCE [LARGE SCALE GENOMIC DNA]</scope>
    <source>
        <strain evidence="6 7">MLE</strain>
    </source>
</reference>
<dbReference type="GO" id="GO:0008677">
    <property type="term" value="F:2-dehydropantoate 2-reductase activity"/>
    <property type="evidence" value="ECO:0007669"/>
    <property type="project" value="TreeGrafter"/>
</dbReference>
<keyword evidence="2" id="KW-0521">NADP</keyword>
<comment type="caution">
    <text evidence="6">The sequence shown here is derived from an EMBL/GenBank/DDBJ whole genome shotgun (WGS) entry which is preliminary data.</text>
</comment>
<evidence type="ECO:0000256" key="2">
    <source>
        <dbReference type="ARBA" id="ARBA00022857"/>
    </source>
</evidence>
<protein>
    <submittedName>
        <fullName evidence="6">2-dehydropantoate 2-reductase</fullName>
    </submittedName>
</protein>
<sequence length="340" mass="35743">MTAILTRPLVVYGVGAIGGVIAARLRLAGFDVTAVARGAHLTAIRTQGLTLVTQAGSDTVSLPAAAGAAEVDWSARPVVILAVKSHQTFSALDDLSAHAPVETPVFIAQNGVANEAAALRRFADVYGVTVMLPAAHLDPGVVIQQSGPVAGILDLGRYPTGHDALAEHVAATLRAAGFQSQVRDDVMAWKHRKLIANLGNGVIAAYRPGPDADELIARARTEAEHVLTVAGIPFVTAEQDAQRRGDLLQGRVHDDYFSSTWQSVARGHTQVETDWFNGEIVLQARSHGLHAPVNELIQRVTADHARVGRPVRSLDAAAALKKLGPATSPPGLHDVPVASP</sequence>
<dbReference type="RefSeq" id="WP_019346616.1">
    <property type="nucleotide sequence ID" value="NZ_AGSZ01000422.1"/>
</dbReference>
<feature type="domain" description="Ketopantoate reductase C-terminal" evidence="5">
    <location>
        <begin position="187"/>
        <end position="300"/>
    </location>
</feature>
<dbReference type="PANTHER" id="PTHR43765">
    <property type="entry name" value="2-DEHYDROPANTOATE 2-REDUCTASE-RELATED"/>
    <property type="match status" value="1"/>
</dbReference>
<dbReference type="GO" id="GO:0050661">
    <property type="term" value="F:NADP binding"/>
    <property type="evidence" value="ECO:0007669"/>
    <property type="project" value="TreeGrafter"/>
</dbReference>
<dbReference type="Gene3D" id="1.10.1040.10">
    <property type="entry name" value="N-(1-d-carboxylethyl)-l-norvaline Dehydrogenase, domain 2"/>
    <property type="match status" value="1"/>
</dbReference>
<dbReference type="GO" id="GO:0005737">
    <property type="term" value="C:cytoplasm"/>
    <property type="evidence" value="ECO:0007669"/>
    <property type="project" value="TreeGrafter"/>
</dbReference>
<evidence type="ECO:0000259" key="5">
    <source>
        <dbReference type="Pfam" id="PF08546"/>
    </source>
</evidence>
<organism evidence="6 7">
    <name type="scientific">Mycolicibacterium conceptionense</name>
    <dbReference type="NCBI Taxonomy" id="451644"/>
    <lineage>
        <taxon>Bacteria</taxon>
        <taxon>Bacillati</taxon>
        <taxon>Actinomycetota</taxon>
        <taxon>Actinomycetes</taxon>
        <taxon>Mycobacteriales</taxon>
        <taxon>Mycobacteriaceae</taxon>
        <taxon>Mycolicibacterium</taxon>
    </lineage>
</organism>
<proteinExistence type="inferred from homology"/>
<comment type="similarity">
    <text evidence="1">Belongs to the ketopantoate reductase family.</text>
</comment>
<accession>A0A0J8U3Z2</accession>
<evidence type="ECO:0000256" key="3">
    <source>
        <dbReference type="ARBA" id="ARBA00023002"/>
    </source>
</evidence>
<evidence type="ECO:0000259" key="4">
    <source>
        <dbReference type="Pfam" id="PF02558"/>
    </source>
</evidence>
<evidence type="ECO:0000313" key="7">
    <source>
        <dbReference type="Proteomes" id="UP000037594"/>
    </source>
</evidence>
<dbReference type="AlphaFoldDB" id="A0A0J8U3Z2"/>
<dbReference type="InterPro" id="IPR036291">
    <property type="entry name" value="NAD(P)-bd_dom_sf"/>
</dbReference>
<dbReference type="Proteomes" id="UP000037594">
    <property type="component" value="Unassembled WGS sequence"/>
</dbReference>
<dbReference type="InterPro" id="IPR013332">
    <property type="entry name" value="KPR_N"/>
</dbReference>
<dbReference type="Pfam" id="PF02558">
    <property type="entry name" value="ApbA"/>
    <property type="match status" value="1"/>
</dbReference>
<dbReference type="InterPro" id="IPR050838">
    <property type="entry name" value="Ketopantoate_reductase"/>
</dbReference>
<dbReference type="PATRIC" id="fig|451644.5.peg.4806"/>
<dbReference type="SUPFAM" id="SSF48179">
    <property type="entry name" value="6-phosphogluconate dehydrogenase C-terminal domain-like"/>
    <property type="match status" value="1"/>
</dbReference>
<dbReference type="Pfam" id="PF08546">
    <property type="entry name" value="ApbA_C"/>
    <property type="match status" value="1"/>
</dbReference>
<dbReference type="Gene3D" id="3.40.50.720">
    <property type="entry name" value="NAD(P)-binding Rossmann-like Domain"/>
    <property type="match status" value="1"/>
</dbReference>
<name>A0A0J8U3Z2_9MYCO</name>
<gene>
    <name evidence="6" type="ORF">ACT17_23275</name>
</gene>
<evidence type="ECO:0000256" key="1">
    <source>
        <dbReference type="ARBA" id="ARBA00007870"/>
    </source>
</evidence>
<dbReference type="PANTHER" id="PTHR43765:SF2">
    <property type="entry name" value="2-DEHYDROPANTOATE 2-REDUCTASE"/>
    <property type="match status" value="1"/>
</dbReference>
<dbReference type="SUPFAM" id="SSF51735">
    <property type="entry name" value="NAD(P)-binding Rossmann-fold domains"/>
    <property type="match status" value="1"/>
</dbReference>
<dbReference type="EMBL" id="LFOD01000026">
    <property type="protein sequence ID" value="KMV15822.1"/>
    <property type="molecule type" value="Genomic_DNA"/>
</dbReference>
<keyword evidence="3" id="KW-0560">Oxidoreductase</keyword>
<dbReference type="OrthoDB" id="9796561at2"/>
<dbReference type="InterPro" id="IPR013752">
    <property type="entry name" value="KPA_reductase"/>
</dbReference>
<dbReference type="InterPro" id="IPR013328">
    <property type="entry name" value="6PGD_dom2"/>
</dbReference>
<evidence type="ECO:0000313" key="6">
    <source>
        <dbReference type="EMBL" id="KMV15822.1"/>
    </source>
</evidence>